<dbReference type="GO" id="GO:1904423">
    <property type="term" value="C:dehydrodolichyl diphosphate synthase complex"/>
    <property type="evidence" value="ECO:0007669"/>
    <property type="project" value="TreeGrafter"/>
</dbReference>
<protein>
    <recommendedName>
        <fullName evidence="4">Alkyl transferase</fullName>
        <ecNumber evidence="4">2.5.1.-</ecNumber>
    </recommendedName>
</protein>
<evidence type="ECO:0000256" key="3">
    <source>
        <dbReference type="ARBA" id="ARBA00022842"/>
    </source>
</evidence>
<dbReference type="Gene3D" id="3.40.1180.10">
    <property type="entry name" value="Decaprenyl diphosphate synthase-like"/>
    <property type="match status" value="1"/>
</dbReference>
<dbReference type="GO" id="GO:0005783">
    <property type="term" value="C:endoplasmic reticulum"/>
    <property type="evidence" value="ECO:0007669"/>
    <property type="project" value="TreeGrafter"/>
</dbReference>
<name>A0AAD5YDI0_9APHY</name>
<dbReference type="HAMAP" id="MF_01139">
    <property type="entry name" value="ISPT"/>
    <property type="match status" value="1"/>
</dbReference>
<dbReference type="InterPro" id="IPR036424">
    <property type="entry name" value="UPP_synth-like_sf"/>
</dbReference>
<evidence type="ECO:0000313" key="6">
    <source>
        <dbReference type="Proteomes" id="UP001212997"/>
    </source>
</evidence>
<gene>
    <name evidence="5" type="ORF">NLI96_g11304</name>
</gene>
<dbReference type="InterPro" id="IPR018520">
    <property type="entry name" value="UPP_synth-like_CS"/>
</dbReference>
<evidence type="ECO:0000256" key="4">
    <source>
        <dbReference type="RuleBase" id="RU363018"/>
    </source>
</evidence>
<dbReference type="EMBL" id="JANAWD010000736">
    <property type="protein sequence ID" value="KAJ3476225.1"/>
    <property type="molecule type" value="Genomic_DNA"/>
</dbReference>
<sequence>MDDITEKSEIGLPTVTMSASATATSESESSSLFNISEWVNTKSQDALIRILSAGPIPRHVGFVMDGNRRFARRQQRAVQEGHAEGYVALRRMLEVCMRLGVKCVSVYAFAIENFKRSEVEVTALMDLAETKMLELCEHGDLLEKYGIRLNVLGNKALLPERVQLAAKRAEELTRNNNRAVFNLCMPYASQDEIATAVRTSVQDALANDIDGEITEDDVNSRLMTSVVNSPPLDILVRTSGVKRLSDFLTWQCCEDTQIQFSSVYWPDFGLWNFLPILLDYQRKVWSQSS</sequence>
<dbReference type="AlphaFoldDB" id="A0AAD5YDI0"/>
<keyword evidence="6" id="KW-1185">Reference proteome</keyword>
<proteinExistence type="inferred from homology"/>
<evidence type="ECO:0000313" key="5">
    <source>
        <dbReference type="EMBL" id="KAJ3476225.1"/>
    </source>
</evidence>
<organism evidence="5 6">
    <name type="scientific">Meripilus lineatus</name>
    <dbReference type="NCBI Taxonomy" id="2056292"/>
    <lineage>
        <taxon>Eukaryota</taxon>
        <taxon>Fungi</taxon>
        <taxon>Dikarya</taxon>
        <taxon>Basidiomycota</taxon>
        <taxon>Agaricomycotina</taxon>
        <taxon>Agaricomycetes</taxon>
        <taxon>Polyporales</taxon>
        <taxon>Meripilaceae</taxon>
        <taxon>Meripilus</taxon>
    </lineage>
</organism>
<evidence type="ECO:0000256" key="1">
    <source>
        <dbReference type="ARBA" id="ARBA00005432"/>
    </source>
</evidence>
<dbReference type="SUPFAM" id="SSF64005">
    <property type="entry name" value="Undecaprenyl diphosphate synthase"/>
    <property type="match status" value="1"/>
</dbReference>
<dbReference type="PROSITE" id="PS01066">
    <property type="entry name" value="UPP_SYNTHASE"/>
    <property type="match status" value="1"/>
</dbReference>
<keyword evidence="3" id="KW-0460">Magnesium</keyword>
<dbReference type="EC" id="2.5.1.-" evidence="4"/>
<evidence type="ECO:0000256" key="2">
    <source>
        <dbReference type="ARBA" id="ARBA00022679"/>
    </source>
</evidence>
<dbReference type="GO" id="GO:0005811">
    <property type="term" value="C:lipid droplet"/>
    <property type="evidence" value="ECO:0007669"/>
    <property type="project" value="TreeGrafter"/>
</dbReference>
<dbReference type="Proteomes" id="UP001212997">
    <property type="component" value="Unassembled WGS sequence"/>
</dbReference>
<dbReference type="GO" id="GO:0016094">
    <property type="term" value="P:polyprenol biosynthetic process"/>
    <property type="evidence" value="ECO:0007669"/>
    <property type="project" value="TreeGrafter"/>
</dbReference>
<dbReference type="NCBIfam" id="TIGR00055">
    <property type="entry name" value="uppS"/>
    <property type="match status" value="1"/>
</dbReference>
<dbReference type="GO" id="GO:0016020">
    <property type="term" value="C:membrane"/>
    <property type="evidence" value="ECO:0007669"/>
    <property type="project" value="TreeGrafter"/>
</dbReference>
<comment type="similarity">
    <text evidence="1 4">Belongs to the UPP synthase family.</text>
</comment>
<reference evidence="5" key="1">
    <citation type="submission" date="2022-07" db="EMBL/GenBank/DDBJ databases">
        <title>Genome Sequence of Physisporinus lineatus.</title>
        <authorList>
            <person name="Buettner E."/>
        </authorList>
    </citation>
    <scope>NUCLEOTIDE SEQUENCE</scope>
    <source>
        <strain evidence="5">VT162</strain>
    </source>
</reference>
<dbReference type="InterPro" id="IPR001441">
    <property type="entry name" value="UPP_synth-like"/>
</dbReference>
<comment type="caution">
    <text evidence="5">The sequence shown here is derived from an EMBL/GenBank/DDBJ whole genome shotgun (WGS) entry which is preliminary data.</text>
</comment>
<dbReference type="PANTHER" id="PTHR10291:SF43">
    <property type="entry name" value="DEHYDRODOLICHYL DIPHOSPHATE SYNTHASE COMPLEX SUBUNIT DHDDS"/>
    <property type="match status" value="1"/>
</dbReference>
<dbReference type="CDD" id="cd00475">
    <property type="entry name" value="Cis_IPPS"/>
    <property type="match status" value="1"/>
</dbReference>
<dbReference type="PANTHER" id="PTHR10291">
    <property type="entry name" value="DEHYDRODOLICHYL DIPHOSPHATE SYNTHASE FAMILY MEMBER"/>
    <property type="match status" value="1"/>
</dbReference>
<accession>A0AAD5YDI0</accession>
<dbReference type="Pfam" id="PF01255">
    <property type="entry name" value="Prenyltransf"/>
    <property type="match status" value="1"/>
</dbReference>
<dbReference type="GO" id="GO:0045547">
    <property type="term" value="F:ditrans,polycis-polyprenyl diphosphate synthase [(2E,6E)-farnesyl diphosphate specific] activity"/>
    <property type="evidence" value="ECO:0007669"/>
    <property type="project" value="TreeGrafter"/>
</dbReference>
<dbReference type="FunFam" id="3.40.1180.10:FF:000005">
    <property type="entry name" value="Alkyl transferase"/>
    <property type="match status" value="1"/>
</dbReference>
<keyword evidence="2 4" id="KW-0808">Transferase</keyword>